<evidence type="ECO:0000313" key="3">
    <source>
        <dbReference type="Proteomes" id="UP000320593"/>
    </source>
</evidence>
<feature type="region of interest" description="Disordered" evidence="1">
    <location>
        <begin position="22"/>
        <end position="89"/>
    </location>
</feature>
<accession>A0A562TI01</accession>
<dbReference type="EMBL" id="VLLF01000001">
    <property type="protein sequence ID" value="TWI92993.1"/>
    <property type="molecule type" value="Genomic_DNA"/>
</dbReference>
<sequence length="249" mass="28042">MSSWNPFWNLSQSFLNQGMASVGYDEAGQPKNWDQPAPRTNKRISAGSPGMKSFKRKSGPQQSRASQNIANRGSSGPQRNQQNVPYQNGAGPFNQRLFRWCGIPDQYAQNIQNTYTDMMMNLEYQANQLSENAGKPFNPNSGADPFTHATRATYDRFVDDLETGLSSIENNLNTLHKGIHVSSNLDTAFHQARDQLVQMNQLNVISENDFTDLLDVLTGDYNFRKAQGSDLSADAYRSFIDQMIDDRLR</sequence>
<protein>
    <submittedName>
        <fullName evidence="2">Uncharacterized protein</fullName>
    </submittedName>
</protein>
<comment type="caution">
    <text evidence="2">The sequence shown here is derived from an EMBL/GenBank/DDBJ whole genome shotgun (WGS) entry which is preliminary data.</text>
</comment>
<dbReference type="RefSeq" id="WP_145340506.1">
    <property type="nucleotide sequence ID" value="NZ_SMLY01000087.1"/>
</dbReference>
<keyword evidence="3" id="KW-1185">Reference proteome</keyword>
<proteinExistence type="predicted"/>
<reference evidence="2 3" key="1">
    <citation type="submission" date="2019-07" db="EMBL/GenBank/DDBJ databases">
        <title>Genomic Encyclopedia of Archaeal and Bacterial Type Strains, Phase II (KMG-II): from individual species to whole genera.</title>
        <authorList>
            <person name="Goeker M."/>
        </authorList>
    </citation>
    <scope>NUCLEOTIDE SEQUENCE [LARGE SCALE GENOMIC DNA]</scope>
    <source>
        <strain evidence="2 3">ATCC BAA-252</strain>
    </source>
</reference>
<dbReference type="Proteomes" id="UP000320593">
    <property type="component" value="Unassembled WGS sequence"/>
</dbReference>
<name>A0A562TI01_9HYPH</name>
<evidence type="ECO:0000256" key="1">
    <source>
        <dbReference type="SAM" id="MobiDB-lite"/>
    </source>
</evidence>
<organism evidence="2 3">
    <name type="scientific">Roseibium hamelinense</name>
    <dbReference type="NCBI Taxonomy" id="150831"/>
    <lineage>
        <taxon>Bacteria</taxon>
        <taxon>Pseudomonadati</taxon>
        <taxon>Pseudomonadota</taxon>
        <taxon>Alphaproteobacteria</taxon>
        <taxon>Hyphomicrobiales</taxon>
        <taxon>Stappiaceae</taxon>
        <taxon>Roseibium</taxon>
    </lineage>
</organism>
<dbReference type="AlphaFoldDB" id="A0A562TI01"/>
<gene>
    <name evidence="2" type="ORF">JM93_00546</name>
</gene>
<evidence type="ECO:0000313" key="2">
    <source>
        <dbReference type="EMBL" id="TWI92993.1"/>
    </source>
</evidence>
<feature type="compositionally biased region" description="Polar residues" evidence="1">
    <location>
        <begin position="59"/>
        <end position="86"/>
    </location>
</feature>